<dbReference type="EMBL" id="VNHX01000010">
    <property type="protein sequence ID" value="TYP95728.1"/>
    <property type="molecule type" value="Genomic_DNA"/>
</dbReference>
<protein>
    <submittedName>
        <fullName evidence="1">Uncharacterized protein</fullName>
    </submittedName>
</protein>
<comment type="caution">
    <text evidence="1">The sequence shown here is derived from an EMBL/GenBank/DDBJ whole genome shotgun (WGS) entry which is preliminary data.</text>
</comment>
<organism evidence="1 2">
    <name type="scientific">Sphingobacterium allocomposti</name>
    <dbReference type="NCBI Taxonomy" id="415956"/>
    <lineage>
        <taxon>Bacteria</taxon>
        <taxon>Pseudomonadati</taxon>
        <taxon>Bacteroidota</taxon>
        <taxon>Sphingobacteriia</taxon>
        <taxon>Sphingobacteriales</taxon>
        <taxon>Sphingobacteriaceae</taxon>
        <taxon>Sphingobacterium</taxon>
    </lineage>
</organism>
<proteinExistence type="predicted"/>
<reference evidence="1 2" key="1">
    <citation type="submission" date="2019-07" db="EMBL/GenBank/DDBJ databases">
        <title>Genomic Encyclopedia of Archaeal and Bacterial Type Strains, Phase II (KMG-II): from individual species to whole genera.</title>
        <authorList>
            <person name="Goeker M."/>
        </authorList>
    </citation>
    <scope>NUCLEOTIDE SEQUENCE [LARGE SCALE GENOMIC DNA]</scope>
    <source>
        <strain evidence="1 2">DSM 18850</strain>
    </source>
</reference>
<keyword evidence="2" id="KW-1185">Reference proteome</keyword>
<accession>A0A5S5DK31</accession>
<evidence type="ECO:0000313" key="2">
    <source>
        <dbReference type="Proteomes" id="UP000325105"/>
    </source>
</evidence>
<dbReference type="AlphaFoldDB" id="A0A5S5DK31"/>
<sequence length="29" mass="3762">MEFFEKLKIEKMVSPHKPYFYDSKFRIWH</sequence>
<name>A0A5S5DK31_9SPHI</name>
<evidence type="ECO:0000313" key="1">
    <source>
        <dbReference type="EMBL" id="TYP95728.1"/>
    </source>
</evidence>
<gene>
    <name evidence="1" type="ORF">BC792_11055</name>
</gene>
<dbReference type="Proteomes" id="UP000325105">
    <property type="component" value="Unassembled WGS sequence"/>
</dbReference>